<gene>
    <name evidence="1" type="ORF">S03H2_52226</name>
</gene>
<comment type="caution">
    <text evidence="1">The sequence shown here is derived from an EMBL/GenBank/DDBJ whole genome shotgun (WGS) entry which is preliminary data.</text>
</comment>
<organism evidence="1">
    <name type="scientific">marine sediment metagenome</name>
    <dbReference type="NCBI Taxonomy" id="412755"/>
    <lineage>
        <taxon>unclassified sequences</taxon>
        <taxon>metagenomes</taxon>
        <taxon>ecological metagenomes</taxon>
    </lineage>
</organism>
<protein>
    <submittedName>
        <fullName evidence="1">Uncharacterized protein</fullName>
    </submittedName>
</protein>
<name>X1H2I6_9ZZZZ</name>
<proteinExistence type="predicted"/>
<dbReference type="EMBL" id="BARU01033173">
    <property type="protein sequence ID" value="GAH64381.1"/>
    <property type="molecule type" value="Genomic_DNA"/>
</dbReference>
<evidence type="ECO:0000313" key="1">
    <source>
        <dbReference type="EMBL" id="GAH64381.1"/>
    </source>
</evidence>
<dbReference type="InterPro" id="IPR036591">
    <property type="entry name" value="YggU-like_sf"/>
</dbReference>
<dbReference type="SUPFAM" id="SSF69786">
    <property type="entry name" value="YggU-like"/>
    <property type="match status" value="1"/>
</dbReference>
<dbReference type="Gene3D" id="3.30.1200.10">
    <property type="entry name" value="YggU-like"/>
    <property type="match status" value="1"/>
</dbReference>
<reference evidence="1" key="1">
    <citation type="journal article" date="2014" name="Front. Microbiol.">
        <title>High frequency of phylogenetically diverse reductive dehalogenase-homologous genes in deep subseafloor sedimentary metagenomes.</title>
        <authorList>
            <person name="Kawai M."/>
            <person name="Futagami T."/>
            <person name="Toyoda A."/>
            <person name="Takaki Y."/>
            <person name="Nishi S."/>
            <person name="Hori S."/>
            <person name="Arai W."/>
            <person name="Tsubouchi T."/>
            <person name="Morono Y."/>
            <person name="Uchiyama I."/>
            <person name="Ito T."/>
            <person name="Fujiyama A."/>
            <person name="Inagaki F."/>
            <person name="Takami H."/>
        </authorList>
    </citation>
    <scope>NUCLEOTIDE SEQUENCE</scope>
    <source>
        <strain evidence="1">Expedition CK06-06</strain>
    </source>
</reference>
<sequence>AEHFEVHKSQVRILSGFKSKNKIIEAIDR</sequence>
<accession>X1H2I6</accession>
<dbReference type="AlphaFoldDB" id="X1H2I6"/>
<feature type="non-terminal residue" evidence="1">
    <location>
        <position position="1"/>
    </location>
</feature>